<dbReference type="Pfam" id="PF01263">
    <property type="entry name" value="Aldose_epim"/>
    <property type="match status" value="1"/>
</dbReference>
<proteinExistence type="predicted"/>
<dbReference type="PANTHER" id="PTHR10091:SF0">
    <property type="entry name" value="GALACTOSE MUTAROTASE"/>
    <property type="match status" value="1"/>
</dbReference>
<keyword evidence="2" id="KW-1185">Reference proteome</keyword>
<name>A0A0D7B1P7_9AGAR</name>
<dbReference type="Gene3D" id="2.70.98.10">
    <property type="match status" value="1"/>
</dbReference>
<dbReference type="InterPro" id="IPR008183">
    <property type="entry name" value="Aldose_1/G6P_1-epimerase"/>
</dbReference>
<dbReference type="GO" id="GO:0030246">
    <property type="term" value="F:carbohydrate binding"/>
    <property type="evidence" value="ECO:0007669"/>
    <property type="project" value="InterPro"/>
</dbReference>
<dbReference type="GO" id="GO:0004034">
    <property type="term" value="F:aldose 1-epimerase activity"/>
    <property type="evidence" value="ECO:0007669"/>
    <property type="project" value="TreeGrafter"/>
</dbReference>
<gene>
    <name evidence="1" type="ORF">CYLTODRAFT_380763</name>
</gene>
<dbReference type="EMBL" id="KN880631">
    <property type="protein sequence ID" value="KIY64538.1"/>
    <property type="molecule type" value="Genomic_DNA"/>
</dbReference>
<dbReference type="SUPFAM" id="SSF74650">
    <property type="entry name" value="Galactose mutarotase-like"/>
    <property type="match status" value="1"/>
</dbReference>
<evidence type="ECO:0000313" key="2">
    <source>
        <dbReference type="Proteomes" id="UP000054007"/>
    </source>
</evidence>
<dbReference type="InterPro" id="IPR011013">
    <property type="entry name" value="Gal_mutarotase_sf_dom"/>
</dbReference>
<accession>A0A0D7B1P7</accession>
<sequence>MSDDQFKPVLITLPASLTPSLAVEIIPYGLTFHRFIVQIDGKTHDIVVGPEAPENHVQQKYTSTVIGRYTNRVPVGTHTIERGGYTAEVKPQPNQNERVSLHGGPVGLDSLPWAKVANPTLFSKTEVAHFGDSYSVFQFVSPDGQQGYPGTLTIEALAALLPPVDPSSGDLGSFIYVYRAKVDKGVTPINLTNHWGFNLDASLNGADVLGHTLQIKADRIAALDADSLPTHKFPHVDDIPAHDHRKGKKISDLIPAAGYDDYYRFADRTVNVPKRIAAGDLTGSYDGVAAIINKPVTEPLVQLSSPTSGLTVSFDTNQTGVMFYSNTGATADKGAKKKIHGGSGILDHGDSYTPNTAAMLEFHDLLSAFLNPDVKGTEDDTLFTQDEIYNNFVRTDVKYLAPK</sequence>
<dbReference type="Proteomes" id="UP000054007">
    <property type="component" value="Unassembled WGS sequence"/>
</dbReference>
<dbReference type="GO" id="GO:0006006">
    <property type="term" value="P:glucose metabolic process"/>
    <property type="evidence" value="ECO:0007669"/>
    <property type="project" value="TreeGrafter"/>
</dbReference>
<dbReference type="AlphaFoldDB" id="A0A0D7B1P7"/>
<organism evidence="1 2">
    <name type="scientific">Cylindrobasidium torrendii FP15055 ss-10</name>
    <dbReference type="NCBI Taxonomy" id="1314674"/>
    <lineage>
        <taxon>Eukaryota</taxon>
        <taxon>Fungi</taxon>
        <taxon>Dikarya</taxon>
        <taxon>Basidiomycota</taxon>
        <taxon>Agaricomycotina</taxon>
        <taxon>Agaricomycetes</taxon>
        <taxon>Agaricomycetidae</taxon>
        <taxon>Agaricales</taxon>
        <taxon>Marasmiineae</taxon>
        <taxon>Physalacriaceae</taxon>
        <taxon>Cylindrobasidium</taxon>
    </lineage>
</organism>
<dbReference type="InterPro" id="IPR014718">
    <property type="entry name" value="GH-type_carb-bd"/>
</dbReference>
<dbReference type="GO" id="GO:0033499">
    <property type="term" value="P:galactose catabolic process via UDP-galactose, Leloir pathway"/>
    <property type="evidence" value="ECO:0007669"/>
    <property type="project" value="TreeGrafter"/>
</dbReference>
<reference evidence="1 2" key="1">
    <citation type="journal article" date="2015" name="Fungal Genet. Biol.">
        <title>Evolution of novel wood decay mechanisms in Agaricales revealed by the genome sequences of Fistulina hepatica and Cylindrobasidium torrendii.</title>
        <authorList>
            <person name="Floudas D."/>
            <person name="Held B.W."/>
            <person name="Riley R."/>
            <person name="Nagy L.G."/>
            <person name="Koehler G."/>
            <person name="Ransdell A.S."/>
            <person name="Younus H."/>
            <person name="Chow J."/>
            <person name="Chiniquy J."/>
            <person name="Lipzen A."/>
            <person name="Tritt A."/>
            <person name="Sun H."/>
            <person name="Haridas S."/>
            <person name="LaButti K."/>
            <person name="Ohm R.A."/>
            <person name="Kues U."/>
            <person name="Blanchette R.A."/>
            <person name="Grigoriev I.V."/>
            <person name="Minto R.E."/>
            <person name="Hibbett D.S."/>
        </authorList>
    </citation>
    <scope>NUCLEOTIDE SEQUENCE [LARGE SCALE GENOMIC DNA]</scope>
    <source>
        <strain evidence="1 2">FP15055 ss-10</strain>
    </source>
</reference>
<protein>
    <submittedName>
        <fullName evidence="1">Galactose mutarotase-like protein</fullName>
    </submittedName>
</protein>
<dbReference type="PANTHER" id="PTHR10091">
    <property type="entry name" value="ALDOSE-1-EPIMERASE"/>
    <property type="match status" value="1"/>
</dbReference>
<dbReference type="STRING" id="1314674.A0A0D7B1P7"/>
<evidence type="ECO:0000313" key="1">
    <source>
        <dbReference type="EMBL" id="KIY64538.1"/>
    </source>
</evidence>
<dbReference type="OrthoDB" id="274691at2759"/>